<organism evidence="7 8">
    <name type="scientific">Saprolegnia diclina (strain VS20)</name>
    <dbReference type="NCBI Taxonomy" id="1156394"/>
    <lineage>
        <taxon>Eukaryota</taxon>
        <taxon>Sar</taxon>
        <taxon>Stramenopiles</taxon>
        <taxon>Oomycota</taxon>
        <taxon>Saprolegniomycetes</taxon>
        <taxon>Saprolegniales</taxon>
        <taxon>Saprolegniaceae</taxon>
        <taxon>Saprolegnia</taxon>
    </lineage>
</organism>
<dbReference type="InParanoid" id="T0Q3N5"/>
<feature type="transmembrane region" description="Helical" evidence="5">
    <location>
        <begin position="382"/>
        <end position="404"/>
    </location>
</feature>
<dbReference type="Pfam" id="PF01490">
    <property type="entry name" value="Aa_trans"/>
    <property type="match status" value="1"/>
</dbReference>
<feature type="transmembrane region" description="Helical" evidence="5">
    <location>
        <begin position="117"/>
        <end position="148"/>
    </location>
</feature>
<gene>
    <name evidence="7" type="ORF">SDRG_10169</name>
</gene>
<feature type="transmembrane region" description="Helical" evidence="5">
    <location>
        <begin position="73"/>
        <end position="96"/>
    </location>
</feature>
<evidence type="ECO:0000256" key="3">
    <source>
        <dbReference type="ARBA" id="ARBA00022989"/>
    </source>
</evidence>
<feature type="transmembrane region" description="Helical" evidence="5">
    <location>
        <begin position="317"/>
        <end position="337"/>
    </location>
</feature>
<dbReference type="GeneID" id="19950896"/>
<accession>T0Q3N5</accession>
<name>T0Q3N5_SAPDV</name>
<keyword evidence="4 5" id="KW-0472">Membrane</keyword>
<dbReference type="RefSeq" id="XP_008614370.1">
    <property type="nucleotide sequence ID" value="XM_008616148.1"/>
</dbReference>
<evidence type="ECO:0000256" key="5">
    <source>
        <dbReference type="SAM" id="Phobius"/>
    </source>
</evidence>
<evidence type="ECO:0000256" key="4">
    <source>
        <dbReference type="ARBA" id="ARBA00023136"/>
    </source>
</evidence>
<feature type="transmembrane region" description="Helical" evidence="5">
    <location>
        <begin position="416"/>
        <end position="437"/>
    </location>
</feature>
<evidence type="ECO:0000259" key="6">
    <source>
        <dbReference type="Pfam" id="PF01490"/>
    </source>
</evidence>
<evidence type="ECO:0000313" key="8">
    <source>
        <dbReference type="Proteomes" id="UP000030762"/>
    </source>
</evidence>
<feature type="transmembrane region" description="Helical" evidence="5">
    <location>
        <begin position="48"/>
        <end position="67"/>
    </location>
</feature>
<dbReference type="OrthoDB" id="28208at2759"/>
<feature type="transmembrane region" description="Helical" evidence="5">
    <location>
        <begin position="194"/>
        <end position="213"/>
    </location>
</feature>
<dbReference type="VEuPathDB" id="FungiDB:SDRG_10169"/>
<keyword evidence="3 5" id="KW-1133">Transmembrane helix</keyword>
<dbReference type="Proteomes" id="UP000030762">
    <property type="component" value="Unassembled WGS sequence"/>
</dbReference>
<feature type="transmembrane region" description="Helical" evidence="5">
    <location>
        <begin position="358"/>
        <end position="376"/>
    </location>
</feature>
<protein>
    <recommendedName>
        <fullName evidence="6">Amino acid transporter transmembrane domain-containing protein</fullName>
    </recommendedName>
</protein>
<keyword evidence="2 5" id="KW-0812">Transmembrane</keyword>
<evidence type="ECO:0000313" key="7">
    <source>
        <dbReference type="EMBL" id="EQC32429.1"/>
    </source>
</evidence>
<dbReference type="GO" id="GO:0016020">
    <property type="term" value="C:membrane"/>
    <property type="evidence" value="ECO:0007669"/>
    <property type="project" value="UniProtKB-SubCell"/>
</dbReference>
<dbReference type="PANTHER" id="PTHR22950:SF702">
    <property type="entry name" value="AMINO ACID TRANSPORTER PROTEIN"/>
    <property type="match status" value="1"/>
</dbReference>
<dbReference type="PANTHER" id="PTHR22950">
    <property type="entry name" value="AMINO ACID TRANSPORTER"/>
    <property type="match status" value="1"/>
</dbReference>
<proteinExistence type="predicted"/>
<dbReference type="InterPro" id="IPR013057">
    <property type="entry name" value="AA_transpt_TM"/>
</dbReference>
<dbReference type="eggNOG" id="KOG1305">
    <property type="taxonomic scope" value="Eukaryota"/>
</dbReference>
<dbReference type="AlphaFoldDB" id="T0Q3N5"/>
<dbReference type="GO" id="GO:0015179">
    <property type="term" value="F:L-amino acid transmembrane transporter activity"/>
    <property type="evidence" value="ECO:0007669"/>
    <property type="project" value="TreeGrafter"/>
</dbReference>
<dbReference type="EMBL" id="JH767164">
    <property type="protein sequence ID" value="EQC32429.1"/>
    <property type="molecule type" value="Genomic_DNA"/>
</dbReference>
<evidence type="ECO:0000256" key="1">
    <source>
        <dbReference type="ARBA" id="ARBA00004141"/>
    </source>
</evidence>
<dbReference type="STRING" id="1156394.T0Q3N5"/>
<feature type="transmembrane region" description="Helical" evidence="5">
    <location>
        <begin position="241"/>
        <end position="259"/>
    </location>
</feature>
<sequence>MEREDTGDVPLLMDMADDAIEEAREERMSFMEKYITSKMQPGSVKGSMFTMTVSIVGAGVLALPYAVNQVGVLLGIGIILLGAFLAYYSLFLLVVCSDISHETSYMHLANAASGPRLAMFVQGAICMNLLGTSVGFFVASSELILLVVKPTQYFGAIEMGSDRDTRNALIGALCLCFVYPLSLFRSLSSLRFSSLFSILCIVFLTITVVAKYFQFAHLGFAPDFWYQCKHLTMFNFKPSRILTAVPLVVFAYTCHPNVLPIYLQLKRRSSPRMYKVARRSLGVASLVYLALSVFAVFTFGDATRSNFLENDYHGDAAITAGCIFLGVSIVVTTPLYIHTLRNCINEAIWGNAGSTVRHVLLTTLLVAIAVTLALLATDIASVLGILGATTNPIICFVMPAFYICQLGDASLICHKYTAVTICLLLCALSGCSLFQQLHHTPTQSSGFFD</sequence>
<evidence type="ECO:0000256" key="2">
    <source>
        <dbReference type="ARBA" id="ARBA00022692"/>
    </source>
</evidence>
<feature type="domain" description="Amino acid transporter transmembrane" evidence="6">
    <location>
        <begin position="42"/>
        <end position="416"/>
    </location>
</feature>
<comment type="subcellular location">
    <subcellularLocation>
        <location evidence="1">Membrane</location>
        <topology evidence="1">Multi-pass membrane protein</topology>
    </subcellularLocation>
</comment>
<dbReference type="OMA" id="DSIHHQR"/>
<feature type="transmembrane region" description="Helical" evidence="5">
    <location>
        <begin position="280"/>
        <end position="297"/>
    </location>
</feature>
<reference evidence="7 8" key="1">
    <citation type="submission" date="2012-04" db="EMBL/GenBank/DDBJ databases">
        <title>The Genome Sequence of Saprolegnia declina VS20.</title>
        <authorList>
            <consortium name="The Broad Institute Genome Sequencing Platform"/>
            <person name="Russ C."/>
            <person name="Nusbaum C."/>
            <person name="Tyler B."/>
            <person name="van West P."/>
            <person name="Dieguez-Uribeondo J."/>
            <person name="de Bruijn I."/>
            <person name="Tripathy S."/>
            <person name="Jiang R."/>
            <person name="Young S.K."/>
            <person name="Zeng Q."/>
            <person name="Gargeya S."/>
            <person name="Fitzgerald M."/>
            <person name="Haas B."/>
            <person name="Abouelleil A."/>
            <person name="Alvarado L."/>
            <person name="Arachchi H.M."/>
            <person name="Berlin A."/>
            <person name="Chapman S.B."/>
            <person name="Goldberg J."/>
            <person name="Griggs A."/>
            <person name="Gujja S."/>
            <person name="Hansen M."/>
            <person name="Howarth C."/>
            <person name="Imamovic A."/>
            <person name="Larimer J."/>
            <person name="McCowen C."/>
            <person name="Montmayeur A."/>
            <person name="Murphy C."/>
            <person name="Neiman D."/>
            <person name="Pearson M."/>
            <person name="Priest M."/>
            <person name="Roberts A."/>
            <person name="Saif S."/>
            <person name="Shea T."/>
            <person name="Sisk P."/>
            <person name="Sykes S."/>
            <person name="Wortman J."/>
            <person name="Nusbaum C."/>
            <person name="Birren B."/>
        </authorList>
    </citation>
    <scope>NUCLEOTIDE SEQUENCE [LARGE SCALE GENOMIC DNA]</scope>
    <source>
        <strain evidence="7 8">VS20</strain>
    </source>
</reference>
<feature type="transmembrane region" description="Helical" evidence="5">
    <location>
        <begin position="168"/>
        <end position="187"/>
    </location>
</feature>
<keyword evidence="8" id="KW-1185">Reference proteome</keyword>